<dbReference type="SUPFAM" id="SSF46785">
    <property type="entry name" value="Winged helix' DNA-binding domain"/>
    <property type="match status" value="1"/>
</dbReference>
<feature type="domain" description="HTH gntR-type" evidence="5">
    <location>
        <begin position="11"/>
        <end position="79"/>
    </location>
</feature>
<keyword evidence="1" id="KW-0805">Transcription regulation</keyword>
<accession>A0ABX6JXV1</accession>
<dbReference type="PROSITE" id="PS50949">
    <property type="entry name" value="HTH_GNTR"/>
    <property type="match status" value="1"/>
</dbReference>
<evidence type="ECO:0000313" key="6">
    <source>
        <dbReference type="EMBL" id="QIM19138.1"/>
    </source>
</evidence>
<dbReference type="SMART" id="SM00345">
    <property type="entry name" value="HTH_GNTR"/>
    <property type="match status" value="1"/>
</dbReference>
<dbReference type="RefSeq" id="WP_166331384.1">
    <property type="nucleotide sequence ID" value="NZ_CP049933.1"/>
</dbReference>
<keyword evidence="7" id="KW-1185">Reference proteome</keyword>
<dbReference type="InterPro" id="IPR036388">
    <property type="entry name" value="WH-like_DNA-bd_sf"/>
</dbReference>
<keyword evidence="2" id="KW-0238">DNA-binding</keyword>
<dbReference type="Proteomes" id="UP000503441">
    <property type="component" value="Chromosome"/>
</dbReference>
<dbReference type="Gene3D" id="1.10.10.10">
    <property type="entry name" value="Winged helix-like DNA-binding domain superfamily/Winged helix DNA-binding domain"/>
    <property type="match status" value="1"/>
</dbReference>
<dbReference type="CDD" id="cd07377">
    <property type="entry name" value="WHTH_GntR"/>
    <property type="match status" value="1"/>
</dbReference>
<name>A0ABX6JXV1_9MICO</name>
<sequence>MLIRVDETSKRAIYAQIADSVRTDISAGRVGPGSVLPPAREVAVGLGINVHTVLRAYQLLRHEGLIDLKRRRGAVVTQAATAIAELRAEAEALVAHAEALGVSRDALAALIAGSETSGHSSTQQSEEIRGGTSA</sequence>
<evidence type="ECO:0000256" key="3">
    <source>
        <dbReference type="ARBA" id="ARBA00023163"/>
    </source>
</evidence>
<dbReference type="PANTHER" id="PTHR38445">
    <property type="entry name" value="HTH-TYPE TRANSCRIPTIONAL REPRESSOR YTRA"/>
    <property type="match status" value="1"/>
</dbReference>
<dbReference type="EMBL" id="CP049933">
    <property type="protein sequence ID" value="QIM19138.1"/>
    <property type="molecule type" value="Genomic_DNA"/>
</dbReference>
<organism evidence="6 7">
    <name type="scientific">Leucobacter coleopterorum</name>
    <dbReference type="NCBI Taxonomy" id="2714933"/>
    <lineage>
        <taxon>Bacteria</taxon>
        <taxon>Bacillati</taxon>
        <taxon>Actinomycetota</taxon>
        <taxon>Actinomycetes</taxon>
        <taxon>Micrococcales</taxon>
        <taxon>Microbacteriaceae</taxon>
        <taxon>Leucobacter</taxon>
    </lineage>
</organism>
<evidence type="ECO:0000256" key="4">
    <source>
        <dbReference type="SAM" id="MobiDB-lite"/>
    </source>
</evidence>
<evidence type="ECO:0000256" key="2">
    <source>
        <dbReference type="ARBA" id="ARBA00023125"/>
    </source>
</evidence>
<protein>
    <submittedName>
        <fullName evidence="6">GntR family transcriptional regulator</fullName>
    </submittedName>
</protein>
<dbReference type="InterPro" id="IPR036390">
    <property type="entry name" value="WH_DNA-bd_sf"/>
</dbReference>
<evidence type="ECO:0000259" key="5">
    <source>
        <dbReference type="PROSITE" id="PS50949"/>
    </source>
</evidence>
<dbReference type="Pfam" id="PF00392">
    <property type="entry name" value="GntR"/>
    <property type="match status" value="1"/>
</dbReference>
<keyword evidence="3" id="KW-0804">Transcription</keyword>
<gene>
    <name evidence="6" type="ORF">G7066_12195</name>
</gene>
<feature type="region of interest" description="Disordered" evidence="4">
    <location>
        <begin position="114"/>
        <end position="134"/>
    </location>
</feature>
<evidence type="ECO:0000313" key="7">
    <source>
        <dbReference type="Proteomes" id="UP000503441"/>
    </source>
</evidence>
<dbReference type="InterPro" id="IPR000524">
    <property type="entry name" value="Tscrpt_reg_HTH_GntR"/>
</dbReference>
<evidence type="ECO:0000256" key="1">
    <source>
        <dbReference type="ARBA" id="ARBA00023015"/>
    </source>
</evidence>
<reference evidence="6 7" key="1">
    <citation type="submission" date="2020-03" db="EMBL/GenBank/DDBJ databases">
        <title>Leucobacter sp. nov., isolated from beetles.</title>
        <authorList>
            <person name="Hyun D.-W."/>
            <person name="Bae J.-W."/>
        </authorList>
    </citation>
    <scope>NUCLEOTIDE SEQUENCE [LARGE SCALE GENOMIC DNA]</scope>
    <source>
        <strain evidence="6 7">HDW9A</strain>
    </source>
</reference>
<proteinExistence type="predicted"/>
<feature type="compositionally biased region" description="Polar residues" evidence="4">
    <location>
        <begin position="114"/>
        <end position="125"/>
    </location>
</feature>
<dbReference type="PANTHER" id="PTHR38445:SF7">
    <property type="entry name" value="GNTR-FAMILY TRANSCRIPTIONAL REGULATOR"/>
    <property type="match status" value="1"/>
</dbReference>